<protein>
    <submittedName>
        <fullName evidence="2">Uncharacterized protein</fullName>
    </submittedName>
</protein>
<evidence type="ECO:0000313" key="3">
    <source>
        <dbReference type="Proteomes" id="UP000481852"/>
    </source>
</evidence>
<feature type="region of interest" description="Disordered" evidence="1">
    <location>
        <begin position="41"/>
        <end position="89"/>
    </location>
</feature>
<gene>
    <name evidence="2" type="ORF">FYJ35_13425</name>
</gene>
<proteinExistence type="predicted"/>
<evidence type="ECO:0000256" key="1">
    <source>
        <dbReference type="SAM" id="MobiDB-lite"/>
    </source>
</evidence>
<feature type="compositionally biased region" description="Basic and acidic residues" evidence="1">
    <location>
        <begin position="77"/>
        <end position="86"/>
    </location>
</feature>
<accession>A0A6L5XB71</accession>
<name>A0A6L5XB71_9FIRM</name>
<dbReference type="AlphaFoldDB" id="A0A6L5XB71"/>
<evidence type="ECO:0000313" key="2">
    <source>
        <dbReference type="EMBL" id="MSS16014.1"/>
    </source>
</evidence>
<dbReference type="RefSeq" id="WP_154527423.1">
    <property type="nucleotide sequence ID" value="NZ_VULZ01000020.1"/>
</dbReference>
<comment type="caution">
    <text evidence="2">The sequence shown here is derived from an EMBL/GenBank/DDBJ whole genome shotgun (WGS) entry which is preliminary data.</text>
</comment>
<organism evidence="2 3">
    <name type="scientific">Porcincola intestinalis</name>
    <dbReference type="NCBI Taxonomy" id="2606632"/>
    <lineage>
        <taxon>Bacteria</taxon>
        <taxon>Bacillati</taxon>
        <taxon>Bacillota</taxon>
        <taxon>Clostridia</taxon>
        <taxon>Lachnospirales</taxon>
        <taxon>Lachnospiraceae</taxon>
        <taxon>Porcincola</taxon>
    </lineage>
</organism>
<keyword evidence="3" id="KW-1185">Reference proteome</keyword>
<reference evidence="2 3" key="1">
    <citation type="submission" date="2019-08" db="EMBL/GenBank/DDBJ databases">
        <title>In-depth cultivation of the pig gut microbiome towards novel bacterial diversity and tailored functional studies.</title>
        <authorList>
            <person name="Wylensek D."/>
            <person name="Hitch T.C.A."/>
            <person name="Clavel T."/>
        </authorList>
    </citation>
    <scope>NUCLEOTIDE SEQUENCE [LARGE SCALE GENOMIC DNA]</scope>
    <source>
        <strain evidence="2 3">Oil+RF-744-WCA-WT-11</strain>
    </source>
</reference>
<dbReference type="EMBL" id="VULZ01000020">
    <property type="protein sequence ID" value="MSS16014.1"/>
    <property type="molecule type" value="Genomic_DNA"/>
</dbReference>
<sequence length="217" mass="24723">MDKKKMRTYLLILCASVLISVYLPMLIDSCSKRMVDGMVSETEETEAMTESGPGIAGTLPGEGRRETENDEGQDSAGDSRYEEKVSEMNPVHTDETDFAASAEEIQKRKEKQDAGLQKYRESFHPEITEAYSGVREAFIGDHAVEFDHAVADHIYQAYGNLYNVTQVELKEMLDETDDEIRCMVRVYTKSGDRNYSQGYIVIYSKAYDFYSVYAYNR</sequence>
<dbReference type="Proteomes" id="UP000481852">
    <property type="component" value="Unassembled WGS sequence"/>
</dbReference>